<proteinExistence type="predicted"/>
<sequence>MYLIFPTSTVEGTIAPLPHIVNRKNGDENKQLVKNNAISSTTVLDKFPSNPTLATKSATGAERPHKPTSVGDLTLANNKSVINGNVLLPADKTFGCTGAKEFPQDETVLVRANLNNIEPTKFNSTDSIENISTSTNHPF</sequence>
<dbReference type="EMBL" id="CAXLJM020000003">
    <property type="protein sequence ID" value="CAL8068963.1"/>
    <property type="molecule type" value="Genomic_DNA"/>
</dbReference>
<name>A0ABP1PMX0_9HEXA</name>
<evidence type="ECO:0000256" key="1">
    <source>
        <dbReference type="SAM" id="MobiDB-lite"/>
    </source>
</evidence>
<dbReference type="Proteomes" id="UP001642540">
    <property type="component" value="Unassembled WGS sequence"/>
</dbReference>
<gene>
    <name evidence="2" type="ORF">ODALV1_LOCUS546</name>
</gene>
<feature type="region of interest" description="Disordered" evidence="1">
    <location>
        <begin position="119"/>
        <end position="139"/>
    </location>
</feature>
<evidence type="ECO:0000313" key="2">
    <source>
        <dbReference type="EMBL" id="CAL8068963.1"/>
    </source>
</evidence>
<accession>A0ABP1PMX0</accession>
<reference evidence="2 3" key="1">
    <citation type="submission" date="2024-08" db="EMBL/GenBank/DDBJ databases">
        <authorList>
            <person name="Cucini C."/>
            <person name="Frati F."/>
        </authorList>
    </citation>
    <scope>NUCLEOTIDE SEQUENCE [LARGE SCALE GENOMIC DNA]</scope>
</reference>
<feature type="region of interest" description="Disordered" evidence="1">
    <location>
        <begin position="46"/>
        <end position="72"/>
    </location>
</feature>
<organism evidence="2 3">
    <name type="scientific">Orchesella dallaii</name>
    <dbReference type="NCBI Taxonomy" id="48710"/>
    <lineage>
        <taxon>Eukaryota</taxon>
        <taxon>Metazoa</taxon>
        <taxon>Ecdysozoa</taxon>
        <taxon>Arthropoda</taxon>
        <taxon>Hexapoda</taxon>
        <taxon>Collembola</taxon>
        <taxon>Entomobryomorpha</taxon>
        <taxon>Entomobryoidea</taxon>
        <taxon>Orchesellidae</taxon>
        <taxon>Orchesellinae</taxon>
        <taxon>Orchesella</taxon>
    </lineage>
</organism>
<evidence type="ECO:0000313" key="3">
    <source>
        <dbReference type="Proteomes" id="UP001642540"/>
    </source>
</evidence>
<comment type="caution">
    <text evidence="2">The sequence shown here is derived from an EMBL/GenBank/DDBJ whole genome shotgun (WGS) entry which is preliminary data.</text>
</comment>
<protein>
    <submittedName>
        <fullName evidence="2">Uncharacterized protein</fullName>
    </submittedName>
</protein>
<keyword evidence="3" id="KW-1185">Reference proteome</keyword>
<feature type="compositionally biased region" description="Polar residues" evidence="1">
    <location>
        <begin position="46"/>
        <end position="58"/>
    </location>
</feature>